<evidence type="ECO:0000256" key="2">
    <source>
        <dbReference type="ARBA" id="ARBA00001946"/>
    </source>
</evidence>
<dbReference type="InterPro" id="IPR051547">
    <property type="entry name" value="TDP2-like"/>
</dbReference>
<comment type="caution">
    <text evidence="11">The sequence shown here is derived from an EMBL/GenBank/DDBJ whole genome shotgun (WGS) entry which is preliminary data.</text>
</comment>
<accession>A0A9D1KHM3</accession>
<evidence type="ECO:0000313" key="11">
    <source>
        <dbReference type="EMBL" id="HIT49415.1"/>
    </source>
</evidence>
<evidence type="ECO:0000256" key="8">
    <source>
        <dbReference type="ARBA" id="ARBA00023204"/>
    </source>
</evidence>
<dbReference type="GO" id="GO:0004519">
    <property type="term" value="F:endonuclease activity"/>
    <property type="evidence" value="ECO:0007669"/>
    <property type="project" value="UniProtKB-KW"/>
</dbReference>
<keyword evidence="6" id="KW-0378">Hydrolase</keyword>
<keyword evidence="3" id="KW-0540">Nuclease</keyword>
<keyword evidence="7" id="KW-0460">Magnesium</keyword>
<dbReference type="PANTHER" id="PTHR15822">
    <property type="entry name" value="TRAF AND TNF RECEPTOR-ASSOCIATED PROTEIN"/>
    <property type="match status" value="1"/>
</dbReference>
<dbReference type="Gene3D" id="3.60.10.10">
    <property type="entry name" value="Endonuclease/exonuclease/phosphatase"/>
    <property type="match status" value="1"/>
</dbReference>
<keyword evidence="8" id="KW-0234">DNA repair</keyword>
<comment type="cofactor">
    <cofactor evidence="2">
        <name>Mg(2+)</name>
        <dbReference type="ChEBI" id="CHEBI:18420"/>
    </cofactor>
</comment>
<dbReference type="GO" id="GO:0046872">
    <property type="term" value="F:metal ion binding"/>
    <property type="evidence" value="ECO:0007669"/>
    <property type="project" value="UniProtKB-KW"/>
</dbReference>
<dbReference type="Pfam" id="PF03372">
    <property type="entry name" value="Exo_endo_phos"/>
    <property type="match status" value="1"/>
</dbReference>
<keyword evidence="4" id="KW-0479">Metal-binding</keyword>
<comment type="cofactor">
    <cofactor evidence="1">
        <name>Mn(2+)</name>
        <dbReference type="ChEBI" id="CHEBI:29035"/>
    </cofactor>
</comment>
<reference evidence="11" key="2">
    <citation type="journal article" date="2021" name="PeerJ">
        <title>Extensive microbial diversity within the chicken gut microbiome revealed by metagenomics and culture.</title>
        <authorList>
            <person name="Gilroy R."/>
            <person name="Ravi A."/>
            <person name="Getino M."/>
            <person name="Pursley I."/>
            <person name="Horton D.L."/>
            <person name="Alikhan N.F."/>
            <person name="Baker D."/>
            <person name="Gharbi K."/>
            <person name="Hall N."/>
            <person name="Watson M."/>
            <person name="Adriaenssens E.M."/>
            <person name="Foster-Nyarko E."/>
            <person name="Jarju S."/>
            <person name="Secka A."/>
            <person name="Antonio M."/>
            <person name="Oren A."/>
            <person name="Chaudhuri R.R."/>
            <person name="La Ragione R."/>
            <person name="Hildebrand F."/>
            <person name="Pallen M.J."/>
        </authorList>
    </citation>
    <scope>NUCLEOTIDE SEQUENCE</scope>
    <source>
        <strain evidence="11">ChiW17-6978</strain>
    </source>
</reference>
<dbReference type="AlphaFoldDB" id="A0A9D1KHM3"/>
<name>A0A9D1KHM3_9MOLU</name>
<organism evidence="11 12">
    <name type="scientific">Candidatus Pelethenecus faecipullorum</name>
    <dbReference type="NCBI Taxonomy" id="2840900"/>
    <lineage>
        <taxon>Bacteria</taxon>
        <taxon>Bacillati</taxon>
        <taxon>Mycoplasmatota</taxon>
        <taxon>Mollicutes</taxon>
        <taxon>Candidatus Pelethenecus</taxon>
    </lineage>
</organism>
<evidence type="ECO:0000259" key="10">
    <source>
        <dbReference type="Pfam" id="PF03372"/>
    </source>
</evidence>
<evidence type="ECO:0000256" key="3">
    <source>
        <dbReference type="ARBA" id="ARBA00022722"/>
    </source>
</evidence>
<feature type="domain" description="Endonuclease/exonuclease/phosphatase" evidence="10">
    <location>
        <begin position="110"/>
        <end position="353"/>
    </location>
</feature>
<feature type="transmembrane region" description="Helical" evidence="9">
    <location>
        <begin position="7"/>
        <end position="28"/>
    </location>
</feature>
<dbReference type="SUPFAM" id="SSF56219">
    <property type="entry name" value="DNase I-like"/>
    <property type="match status" value="1"/>
</dbReference>
<keyword evidence="9" id="KW-0472">Membrane</keyword>
<evidence type="ECO:0000313" key="12">
    <source>
        <dbReference type="Proteomes" id="UP000886758"/>
    </source>
</evidence>
<gene>
    <name evidence="11" type="ORF">IAD46_00135</name>
</gene>
<keyword evidence="9" id="KW-0812">Transmembrane</keyword>
<keyword evidence="11" id="KW-0255">Endonuclease</keyword>
<proteinExistence type="predicted"/>
<evidence type="ECO:0000256" key="5">
    <source>
        <dbReference type="ARBA" id="ARBA00022763"/>
    </source>
</evidence>
<dbReference type="InterPro" id="IPR005135">
    <property type="entry name" value="Endo/exonuclease/phosphatase"/>
</dbReference>
<dbReference type="EMBL" id="DVLF01000005">
    <property type="protein sequence ID" value="HIT49415.1"/>
    <property type="molecule type" value="Genomic_DNA"/>
</dbReference>
<evidence type="ECO:0000256" key="9">
    <source>
        <dbReference type="SAM" id="Phobius"/>
    </source>
</evidence>
<dbReference type="GO" id="GO:0016787">
    <property type="term" value="F:hydrolase activity"/>
    <property type="evidence" value="ECO:0007669"/>
    <property type="project" value="UniProtKB-KW"/>
</dbReference>
<protein>
    <submittedName>
        <fullName evidence="11">Endonuclease/exonuclease/phosphatase family protein</fullName>
    </submittedName>
</protein>
<evidence type="ECO:0000256" key="4">
    <source>
        <dbReference type="ARBA" id="ARBA00022723"/>
    </source>
</evidence>
<keyword evidence="9" id="KW-1133">Transmembrane helix</keyword>
<dbReference type="InterPro" id="IPR036691">
    <property type="entry name" value="Endo/exonu/phosph_ase_sf"/>
</dbReference>
<sequence length="363" mass="41352">MKIVKKILLVVLILIGIVVLTVGGYAIYLEATYDRISDFLPLEVEQNPTDQLQKDQTYSIITYNLGFGAYSPDFTFFMDEGKMLSGEKTKGKYGKARSKSEVETNTTGSIDVLKQVNPDFIFLQEVDRNSTRSHHANQKNLITSAFDSYGFSFISNFHSEFLMYPLNDPHGRVDSGMMSLSRYQVSSSLRRSLPISTHWLNKLFDLDRCIHILRLKIEEKELVLINVHLSAYDKGGVYRKQQINLLNTILEDEQEKGNYVIVGGDFNHDIADSASAFKTNQQQPDWLSFLSNSDLPNGYQFATTKEVPTCRGADVVYEKDKTYTVVVDGFIVSDNIEVIESKNIQTDFAYSDHNPAFLEFRFR</sequence>
<evidence type="ECO:0000256" key="7">
    <source>
        <dbReference type="ARBA" id="ARBA00022842"/>
    </source>
</evidence>
<keyword evidence="5" id="KW-0227">DNA damage</keyword>
<dbReference type="Proteomes" id="UP000886758">
    <property type="component" value="Unassembled WGS sequence"/>
</dbReference>
<evidence type="ECO:0000256" key="1">
    <source>
        <dbReference type="ARBA" id="ARBA00001936"/>
    </source>
</evidence>
<evidence type="ECO:0000256" key="6">
    <source>
        <dbReference type="ARBA" id="ARBA00022801"/>
    </source>
</evidence>
<dbReference type="GO" id="GO:0006281">
    <property type="term" value="P:DNA repair"/>
    <property type="evidence" value="ECO:0007669"/>
    <property type="project" value="UniProtKB-KW"/>
</dbReference>
<reference evidence="11" key="1">
    <citation type="submission" date="2020-10" db="EMBL/GenBank/DDBJ databases">
        <authorList>
            <person name="Gilroy R."/>
        </authorList>
    </citation>
    <scope>NUCLEOTIDE SEQUENCE</scope>
    <source>
        <strain evidence="11">ChiW17-6978</strain>
    </source>
</reference>
<dbReference type="PANTHER" id="PTHR15822:SF4">
    <property type="entry name" value="TYROSYL-DNA PHOSPHODIESTERASE 2"/>
    <property type="match status" value="1"/>
</dbReference>